<dbReference type="GO" id="GO:0005829">
    <property type="term" value="C:cytosol"/>
    <property type="evidence" value="ECO:0007669"/>
    <property type="project" value="TreeGrafter"/>
</dbReference>
<dbReference type="RefSeq" id="WP_075269100.1">
    <property type="nucleotide sequence ID" value="NZ_CP014332.1"/>
</dbReference>
<dbReference type="Gene3D" id="3.40.50.1000">
    <property type="entry name" value="HAD superfamily/HAD-like"/>
    <property type="match status" value="1"/>
</dbReference>
<dbReference type="SFLD" id="SFLDG01140">
    <property type="entry name" value="C2.B:_Phosphomannomutase_and_P"/>
    <property type="match status" value="1"/>
</dbReference>
<dbReference type="InterPro" id="IPR023214">
    <property type="entry name" value="HAD_sf"/>
</dbReference>
<dbReference type="NCBIfam" id="TIGR01484">
    <property type="entry name" value="HAD-SF-IIB"/>
    <property type="match status" value="1"/>
</dbReference>
<keyword evidence="2" id="KW-1185">Reference proteome</keyword>
<dbReference type="PANTHER" id="PTHR10000:SF8">
    <property type="entry name" value="HAD SUPERFAMILY HYDROLASE-LIKE, TYPE 3"/>
    <property type="match status" value="1"/>
</dbReference>
<dbReference type="GO" id="GO:0016791">
    <property type="term" value="F:phosphatase activity"/>
    <property type="evidence" value="ECO:0007669"/>
    <property type="project" value="UniProtKB-ARBA"/>
</dbReference>
<reference evidence="1 2" key="1">
    <citation type="submission" date="2016-02" db="EMBL/GenBank/DDBJ databases">
        <title>Complete Genome Sequence of Weissella jogaejeotgali FOL01.</title>
        <authorList>
            <person name="Lee J.-H."/>
            <person name="Ku H.-J."/>
        </authorList>
    </citation>
    <scope>NUCLEOTIDE SEQUENCE [LARGE SCALE GENOMIC DNA]</scope>
    <source>
        <strain evidence="1 2">FOL01</strain>
    </source>
</reference>
<dbReference type="KEGG" id="wjo:FOL01_0396"/>
<dbReference type="InterPro" id="IPR036412">
    <property type="entry name" value="HAD-like_sf"/>
</dbReference>
<keyword evidence="1" id="KW-0378">Hydrolase</keyword>
<dbReference type="Gene3D" id="3.30.1240.10">
    <property type="match status" value="1"/>
</dbReference>
<dbReference type="Pfam" id="PF08282">
    <property type="entry name" value="Hydrolase_3"/>
    <property type="match status" value="1"/>
</dbReference>
<sequence>MVVKHFFSDMDSTLLGSDNGIPQHNIDIIKNIDIPFTLVSARAPVEMDFAIDTLDLKRPQIGFNGGIIYEGTGNNRKVMQKKTIGFHVAKSLVESVCKKFPDISLSFYDENHWYAEGIDNGIKLESAITGQTPTIVNFNNLLQGNLDVYKIMIVIFDEETMQSLIQYLNNKGEETVVIQRSGKNHLEITNSQAIKANGIKYVLATEHIDVESTYAFGDGHNDIPMFELVGHPVAMDNAVADLKRHAEFITGNNDDGGVGEFIKNLV</sequence>
<dbReference type="NCBIfam" id="TIGR00099">
    <property type="entry name" value="Cof-subfamily"/>
    <property type="match status" value="1"/>
</dbReference>
<name>A0A1L6R9R6_9LACO</name>
<gene>
    <name evidence="1" type="ORF">FOL01_0396</name>
</gene>
<dbReference type="EMBL" id="CP014332">
    <property type="protein sequence ID" value="APS41255.1"/>
    <property type="molecule type" value="Genomic_DNA"/>
</dbReference>
<dbReference type="STRING" id="1631871.FOL01_0396"/>
<organism evidence="1 2">
    <name type="scientific">Weissella jogaejeotgali</name>
    <dbReference type="NCBI Taxonomy" id="1631871"/>
    <lineage>
        <taxon>Bacteria</taxon>
        <taxon>Bacillati</taxon>
        <taxon>Bacillota</taxon>
        <taxon>Bacilli</taxon>
        <taxon>Lactobacillales</taxon>
        <taxon>Lactobacillaceae</taxon>
        <taxon>Weissella</taxon>
    </lineage>
</organism>
<dbReference type="GO" id="GO:0000287">
    <property type="term" value="F:magnesium ion binding"/>
    <property type="evidence" value="ECO:0007669"/>
    <property type="project" value="TreeGrafter"/>
</dbReference>
<dbReference type="SUPFAM" id="SSF56784">
    <property type="entry name" value="HAD-like"/>
    <property type="match status" value="1"/>
</dbReference>
<dbReference type="AlphaFoldDB" id="A0A1L6R9R6"/>
<dbReference type="OrthoDB" id="9790031at2"/>
<dbReference type="PROSITE" id="PS01229">
    <property type="entry name" value="COF_2"/>
    <property type="match status" value="1"/>
</dbReference>
<accession>A0A1L6R9R6</accession>
<dbReference type="InterPro" id="IPR006379">
    <property type="entry name" value="HAD-SF_hydro_IIB"/>
</dbReference>
<dbReference type="SFLD" id="SFLDS00003">
    <property type="entry name" value="Haloacid_Dehalogenase"/>
    <property type="match status" value="1"/>
</dbReference>
<protein>
    <submittedName>
        <fullName evidence="1">Hydrolase (HAD superfamily)</fullName>
    </submittedName>
</protein>
<dbReference type="InterPro" id="IPR000150">
    <property type="entry name" value="Cof"/>
</dbReference>
<evidence type="ECO:0000313" key="1">
    <source>
        <dbReference type="EMBL" id="APS41255.1"/>
    </source>
</evidence>
<evidence type="ECO:0000313" key="2">
    <source>
        <dbReference type="Proteomes" id="UP000185473"/>
    </source>
</evidence>
<proteinExistence type="predicted"/>
<dbReference type="Proteomes" id="UP000185473">
    <property type="component" value="Chromosome"/>
</dbReference>
<dbReference type="PANTHER" id="PTHR10000">
    <property type="entry name" value="PHOSPHOSERINE PHOSPHATASE"/>
    <property type="match status" value="1"/>
</dbReference>